<name>A0A0D2PDQ2_HYPSF</name>
<dbReference type="Proteomes" id="UP000054270">
    <property type="component" value="Unassembled WGS sequence"/>
</dbReference>
<dbReference type="EMBL" id="KN817590">
    <property type="protein sequence ID" value="KJA18355.1"/>
    <property type="molecule type" value="Genomic_DNA"/>
</dbReference>
<proteinExistence type="predicted"/>
<gene>
    <name evidence="1" type="ORF">HYPSUDRAFT_45370</name>
</gene>
<sequence>MPSHSRRRRHHGGIKFPTEKIISVQLINCPVLKGSARCASENIPSVGARSARTIVLSTCHYDDGLPVNSPGLKEPRSINLLAMPQPLDRRMIRLILVLSGAVGLVSGQDQVRLHNSMSLQHKYHFHFWPSLPLLGRYSLLGGFRQDEPISYVYLCNFRSTTKLTNARRNLLFTGS</sequence>
<keyword evidence="2" id="KW-1185">Reference proteome</keyword>
<organism evidence="1 2">
    <name type="scientific">Hypholoma sublateritium (strain FD-334 SS-4)</name>
    <dbReference type="NCBI Taxonomy" id="945553"/>
    <lineage>
        <taxon>Eukaryota</taxon>
        <taxon>Fungi</taxon>
        <taxon>Dikarya</taxon>
        <taxon>Basidiomycota</taxon>
        <taxon>Agaricomycotina</taxon>
        <taxon>Agaricomycetes</taxon>
        <taxon>Agaricomycetidae</taxon>
        <taxon>Agaricales</taxon>
        <taxon>Agaricineae</taxon>
        <taxon>Strophariaceae</taxon>
        <taxon>Hypholoma</taxon>
    </lineage>
</organism>
<reference evidence="2" key="1">
    <citation type="submission" date="2014-04" db="EMBL/GenBank/DDBJ databases">
        <title>Evolutionary Origins and Diversification of the Mycorrhizal Mutualists.</title>
        <authorList>
            <consortium name="DOE Joint Genome Institute"/>
            <consortium name="Mycorrhizal Genomics Consortium"/>
            <person name="Kohler A."/>
            <person name="Kuo A."/>
            <person name="Nagy L.G."/>
            <person name="Floudas D."/>
            <person name="Copeland A."/>
            <person name="Barry K.W."/>
            <person name="Cichocki N."/>
            <person name="Veneault-Fourrey C."/>
            <person name="LaButti K."/>
            <person name="Lindquist E.A."/>
            <person name="Lipzen A."/>
            <person name="Lundell T."/>
            <person name="Morin E."/>
            <person name="Murat C."/>
            <person name="Riley R."/>
            <person name="Ohm R."/>
            <person name="Sun H."/>
            <person name="Tunlid A."/>
            <person name="Henrissat B."/>
            <person name="Grigoriev I.V."/>
            <person name="Hibbett D.S."/>
            <person name="Martin F."/>
        </authorList>
    </citation>
    <scope>NUCLEOTIDE SEQUENCE [LARGE SCALE GENOMIC DNA]</scope>
    <source>
        <strain evidence="2">FD-334 SS-4</strain>
    </source>
</reference>
<evidence type="ECO:0000313" key="1">
    <source>
        <dbReference type="EMBL" id="KJA18355.1"/>
    </source>
</evidence>
<dbReference type="AlphaFoldDB" id="A0A0D2PDQ2"/>
<protein>
    <submittedName>
        <fullName evidence="1">Uncharacterized protein</fullName>
    </submittedName>
</protein>
<evidence type="ECO:0000313" key="2">
    <source>
        <dbReference type="Proteomes" id="UP000054270"/>
    </source>
</evidence>
<accession>A0A0D2PDQ2</accession>